<keyword evidence="3" id="KW-1185">Reference proteome</keyword>
<proteinExistence type="predicted"/>
<dbReference type="EMBL" id="FN430335">
    <property type="protein sequence ID" value="CAZ84837.1"/>
    <property type="molecule type" value="Genomic_DNA"/>
</dbReference>
<dbReference type="GeneID" id="9186873"/>
<dbReference type="KEGG" id="tml:GSTUM_00009283001"/>
<dbReference type="AlphaFoldDB" id="D5GJZ4"/>
<dbReference type="Proteomes" id="UP000006911">
    <property type="component" value="Unassembled WGS sequence"/>
</dbReference>
<reference evidence="2 3" key="1">
    <citation type="journal article" date="2010" name="Nature">
        <title>Perigord black truffle genome uncovers evolutionary origins and mechanisms of symbiosis.</title>
        <authorList>
            <person name="Martin F."/>
            <person name="Kohler A."/>
            <person name="Murat C."/>
            <person name="Balestrini R."/>
            <person name="Coutinho P.M."/>
            <person name="Jaillon O."/>
            <person name="Montanini B."/>
            <person name="Morin E."/>
            <person name="Noel B."/>
            <person name="Percudani R."/>
            <person name="Porcel B."/>
            <person name="Rubini A."/>
            <person name="Amicucci A."/>
            <person name="Amselem J."/>
            <person name="Anthouard V."/>
            <person name="Arcioni S."/>
            <person name="Artiguenave F."/>
            <person name="Aury J.M."/>
            <person name="Ballario P."/>
            <person name="Bolchi A."/>
            <person name="Brenna A."/>
            <person name="Brun A."/>
            <person name="Buee M."/>
            <person name="Cantarel B."/>
            <person name="Chevalier G."/>
            <person name="Couloux A."/>
            <person name="Da Silva C."/>
            <person name="Denoeud F."/>
            <person name="Duplessis S."/>
            <person name="Ghignone S."/>
            <person name="Hilselberger B."/>
            <person name="Iotti M."/>
            <person name="Marcais B."/>
            <person name="Mello A."/>
            <person name="Miranda M."/>
            <person name="Pacioni G."/>
            <person name="Quesneville H."/>
            <person name="Riccioni C."/>
            <person name="Ruotolo R."/>
            <person name="Splivallo R."/>
            <person name="Stocchi V."/>
            <person name="Tisserant E."/>
            <person name="Viscomi A.R."/>
            <person name="Zambonelli A."/>
            <person name="Zampieri E."/>
            <person name="Henrissat B."/>
            <person name="Lebrun M.H."/>
            <person name="Paolocci F."/>
            <person name="Bonfante P."/>
            <person name="Ottonello S."/>
            <person name="Wincker P."/>
        </authorList>
    </citation>
    <scope>NUCLEOTIDE SEQUENCE [LARGE SCALE GENOMIC DNA]</scope>
    <source>
        <strain evidence="2 3">Mel28</strain>
    </source>
</reference>
<feature type="region of interest" description="Disordered" evidence="1">
    <location>
        <begin position="136"/>
        <end position="188"/>
    </location>
</feature>
<evidence type="ECO:0000313" key="2">
    <source>
        <dbReference type="EMBL" id="CAZ84837.1"/>
    </source>
</evidence>
<dbReference type="RefSeq" id="XP_002840646.1">
    <property type="nucleotide sequence ID" value="XM_002840600.1"/>
</dbReference>
<evidence type="ECO:0000313" key="3">
    <source>
        <dbReference type="Proteomes" id="UP000006911"/>
    </source>
</evidence>
<evidence type="ECO:0000256" key="1">
    <source>
        <dbReference type="SAM" id="MobiDB-lite"/>
    </source>
</evidence>
<gene>
    <name evidence="2" type="ORF">GSTUM_00009283001</name>
</gene>
<accession>D5GJZ4</accession>
<name>D5GJZ4_TUBMM</name>
<organism evidence="2 3">
    <name type="scientific">Tuber melanosporum (strain Mel28)</name>
    <name type="common">Perigord black truffle</name>
    <dbReference type="NCBI Taxonomy" id="656061"/>
    <lineage>
        <taxon>Eukaryota</taxon>
        <taxon>Fungi</taxon>
        <taxon>Dikarya</taxon>
        <taxon>Ascomycota</taxon>
        <taxon>Pezizomycotina</taxon>
        <taxon>Pezizomycetes</taxon>
        <taxon>Pezizales</taxon>
        <taxon>Tuberaceae</taxon>
        <taxon>Tuber</taxon>
    </lineage>
</organism>
<dbReference type="InParanoid" id="D5GJZ4"/>
<sequence length="308" mass="36062">MTYSTIQLPIKPRPHRPTSLRLPISHTTFFITITTAHYNFTHYNFIRFKMHASTLFLLAMSALTASAAPSPAPVYDHHVDGYAQHHEKEPQRYNFIPGYYDEKRYHRTPKNPPYGKDYVYGGEGYGGEGYGKGKDGYGKGKDGYDKGKDGDEFKKHESEEHKRKDDKYSKKCEEKEDEVYKKEKEKEKEEECKNFEECAESKDEKIHDEECCFEEGYGFDKGVKYDKCYGYYRDMNKKYHEDEHKKDKQAAKKDYYRCEEEDEYKKCEDKEKSDKCEECEECDDKSCKDVITAVGRAILPSTTAKAQT</sequence>
<protein>
    <submittedName>
        <fullName evidence="2">(Perigord truffle) hypothetical protein</fullName>
    </submittedName>
</protein>
<dbReference type="HOGENOM" id="CLU_903704_0_0_1"/>